<name>A0AAD7UMS8_9STRA</name>
<evidence type="ECO:0000259" key="7">
    <source>
        <dbReference type="Pfam" id="PF00852"/>
    </source>
</evidence>
<dbReference type="InterPro" id="IPR038577">
    <property type="entry name" value="GT10-like_C_sf"/>
</dbReference>
<feature type="region of interest" description="Disordered" evidence="6">
    <location>
        <begin position="356"/>
        <end position="403"/>
    </location>
</feature>
<keyword evidence="9" id="KW-1185">Reference proteome</keyword>
<keyword evidence="4 5" id="KW-0808">Transferase</keyword>
<dbReference type="InterPro" id="IPR055270">
    <property type="entry name" value="Glyco_tran_10_C"/>
</dbReference>
<dbReference type="SUPFAM" id="SSF53756">
    <property type="entry name" value="UDP-Glycosyltransferase/glycogen phosphorylase"/>
    <property type="match status" value="1"/>
</dbReference>
<organism evidence="8 9">
    <name type="scientific">Chrysophaeum taylorii</name>
    <dbReference type="NCBI Taxonomy" id="2483200"/>
    <lineage>
        <taxon>Eukaryota</taxon>
        <taxon>Sar</taxon>
        <taxon>Stramenopiles</taxon>
        <taxon>Ochrophyta</taxon>
        <taxon>Pelagophyceae</taxon>
        <taxon>Pelagomonadales</taxon>
        <taxon>Pelagomonadaceae</taxon>
        <taxon>Chrysophaeum</taxon>
    </lineage>
</organism>
<dbReference type="Pfam" id="PF00852">
    <property type="entry name" value="Glyco_transf_10"/>
    <property type="match status" value="1"/>
</dbReference>
<dbReference type="InterPro" id="IPR001503">
    <property type="entry name" value="Glyco_trans_10"/>
</dbReference>
<feature type="compositionally biased region" description="Basic residues" evidence="6">
    <location>
        <begin position="371"/>
        <end position="384"/>
    </location>
</feature>
<keyword evidence="5" id="KW-0472">Membrane</keyword>
<dbReference type="EMBL" id="JAQMWT010000076">
    <property type="protein sequence ID" value="KAJ8611369.1"/>
    <property type="molecule type" value="Genomic_DNA"/>
</dbReference>
<evidence type="ECO:0000256" key="3">
    <source>
        <dbReference type="ARBA" id="ARBA00022676"/>
    </source>
</evidence>
<comment type="similarity">
    <text evidence="2 5">Belongs to the glycosyltransferase 10 family.</text>
</comment>
<evidence type="ECO:0000256" key="1">
    <source>
        <dbReference type="ARBA" id="ARBA00004922"/>
    </source>
</evidence>
<dbReference type="GO" id="GO:0032580">
    <property type="term" value="C:Golgi cisterna membrane"/>
    <property type="evidence" value="ECO:0007669"/>
    <property type="project" value="UniProtKB-SubCell"/>
</dbReference>
<gene>
    <name evidence="8" type="ORF">CTAYLR_006479</name>
</gene>
<dbReference type="Proteomes" id="UP001230188">
    <property type="component" value="Unassembled WGS sequence"/>
</dbReference>
<dbReference type="PANTHER" id="PTHR11929">
    <property type="entry name" value="ALPHA- 1,3 -FUCOSYLTRANSFERASE"/>
    <property type="match status" value="1"/>
</dbReference>
<evidence type="ECO:0000256" key="4">
    <source>
        <dbReference type="ARBA" id="ARBA00022679"/>
    </source>
</evidence>
<comment type="subcellular location">
    <subcellularLocation>
        <location evidence="5">Golgi apparatus</location>
        <location evidence="5">Golgi stack membrane</location>
        <topology evidence="5">Single-pass type II membrane protein</topology>
    </subcellularLocation>
</comment>
<evidence type="ECO:0000256" key="2">
    <source>
        <dbReference type="ARBA" id="ARBA00008919"/>
    </source>
</evidence>
<keyword evidence="5" id="KW-0333">Golgi apparatus</keyword>
<comment type="caution">
    <text evidence="8">The sequence shown here is derived from an EMBL/GenBank/DDBJ whole genome shotgun (WGS) entry which is preliminary data.</text>
</comment>
<accession>A0AAD7UMS8</accession>
<keyword evidence="5" id="KW-0812">Transmembrane</keyword>
<comment type="pathway">
    <text evidence="1">Protein modification; protein glycosylation.</text>
</comment>
<evidence type="ECO:0000313" key="8">
    <source>
        <dbReference type="EMBL" id="KAJ8611369.1"/>
    </source>
</evidence>
<protein>
    <recommendedName>
        <fullName evidence="5">Fucosyltransferase</fullName>
        <ecNumber evidence="5">2.4.1.-</ecNumber>
    </recommendedName>
</protein>
<dbReference type="EC" id="2.4.1.-" evidence="5"/>
<dbReference type="AlphaFoldDB" id="A0AAD7UMS8"/>
<sequence length="799" mass="86926">MCGGGPGTWRSVVILEERGEAGLVDRTSSIAHVANMAASVCARVVVPPPCELLSTTRHNLGKALPCTEGWSRYASIRYAMASDAEALPLAESTHQVEARVVSPTAESVAAGYDEAWRLAAAGTSFAWQIGANYREWKRSAQEHVAGVAVSTARRKARRSNISRCEYVVTGPSPRVAALADDFVRSTRLPSRFATLHVRRTGDEKSSSSSSSKRRRGATCDTSVAAVTRYAACSLLPLGTLLGASSASSSFLDAVVLFTDERDEAYVAAVVANLEATLRAAGGARVVHGDAALRALAARDRDDNFFIFGAAMSVMHRARVRLRMQRTHCEPCDRAARDAHLRTKLAILVKDRLHVEEEEEEEVPRLPEPPKKTNKKRRRRRRGHKTTPEPPPEQEPRARSVVGDAREQLSYACRAPTDDPELRGSRRNATLALPGPARPLRVLSWISRHPSQYDWSGDACVVSPPLIAVAAAYGAAFGPDAASRRRALVEGVLPCDLVRDKPPSSAGVETFGLDVSALDYARLDAILFPRPYVGVSALARGARYDASRSLLPRKQHSWILHGLDEPPSLAPAASDPRFLDKFDLTFGPHPGLFDVLAFGDFFPTANAALLWTRPRATDLGPEFWDDKTETALAAFDAADDDRCDASSNRDDYAAEMATLVPVRFAAAARGTCPSFFSGGDLVEVSRAYKFVLAFEAANCVSWVTAQLYAAMDAGAVPVFRGAPDARLHLVPNRSAVIFADDFASPHDLATHLAAVSADRDLYLRHHAWRHYPLDPAFLQTLGEALRRPTPDDILPHVRWG</sequence>
<reference evidence="8" key="1">
    <citation type="submission" date="2023-01" db="EMBL/GenBank/DDBJ databases">
        <title>Metagenome sequencing of chrysophaentin producing Chrysophaeum taylorii.</title>
        <authorList>
            <person name="Davison J."/>
            <person name="Bewley C."/>
        </authorList>
    </citation>
    <scope>NUCLEOTIDE SEQUENCE</scope>
    <source>
        <strain evidence="8">NIES-1699</strain>
    </source>
</reference>
<evidence type="ECO:0000313" key="9">
    <source>
        <dbReference type="Proteomes" id="UP001230188"/>
    </source>
</evidence>
<keyword evidence="3 5" id="KW-0328">Glycosyltransferase</keyword>
<evidence type="ECO:0000256" key="6">
    <source>
        <dbReference type="SAM" id="MobiDB-lite"/>
    </source>
</evidence>
<proteinExistence type="inferred from homology"/>
<dbReference type="GO" id="GO:0046920">
    <property type="term" value="F:alpha-(1-&gt;3)-fucosyltransferase activity"/>
    <property type="evidence" value="ECO:0007669"/>
    <property type="project" value="TreeGrafter"/>
</dbReference>
<feature type="region of interest" description="Disordered" evidence="6">
    <location>
        <begin position="411"/>
        <end position="430"/>
    </location>
</feature>
<feature type="domain" description="Fucosyltransferase C-terminal" evidence="7">
    <location>
        <begin position="641"/>
        <end position="769"/>
    </location>
</feature>
<evidence type="ECO:0000256" key="5">
    <source>
        <dbReference type="RuleBase" id="RU003832"/>
    </source>
</evidence>
<dbReference type="Gene3D" id="3.40.50.11660">
    <property type="entry name" value="Glycosyl transferase family 10, C-terminal domain"/>
    <property type="match status" value="1"/>
</dbReference>
<dbReference type="PANTHER" id="PTHR11929:SF194">
    <property type="entry name" value="ALPHA-(1,3)-FUCOSYLTRANSFERASE 10"/>
    <property type="match status" value="1"/>
</dbReference>